<organism evidence="2">
    <name type="scientific">Strawberry vein banding virus</name>
    <dbReference type="NCBI Taxonomy" id="47903"/>
    <lineage>
        <taxon>Viruses</taxon>
        <taxon>Riboviria</taxon>
        <taxon>Pararnavirae</taxon>
        <taxon>Artverviricota</taxon>
        <taxon>Revtraviricetes</taxon>
        <taxon>Ortervirales</taxon>
        <taxon>Caulimoviridae</taxon>
        <taxon>Caulimovirus</taxon>
        <taxon>Caulimovirus venafragariae</taxon>
    </lineage>
</organism>
<feature type="region of interest" description="Disordered" evidence="1">
    <location>
        <begin position="78"/>
        <end position="103"/>
    </location>
</feature>
<name>A0A0N9E3R2_9VIRU</name>
<feature type="region of interest" description="Disordered" evidence="1">
    <location>
        <begin position="493"/>
        <end position="521"/>
    </location>
</feature>
<accession>A0A0N9E3R2</accession>
<reference evidence="2" key="1">
    <citation type="submission" date="2015-04" db="EMBL/GenBank/DDBJ databases">
        <title>Complete Nucleotide Sequence of Strawberry vein banding virus in Beijing, China.</title>
        <authorList>
            <person name="Zhang H.P."/>
            <person name="Feng M.F."/>
            <person name="Jiang T."/>
            <person name="Hu Y.H."/>
        </authorList>
    </citation>
    <scope>NUCLEOTIDE SEQUENCE</scope>
    <source>
        <strain evidence="2">BJ</strain>
    </source>
</reference>
<protein>
    <submittedName>
        <fullName evidence="2">Multi-function protein</fullName>
    </submittedName>
</protein>
<evidence type="ECO:0000256" key="1">
    <source>
        <dbReference type="SAM" id="MobiDB-lite"/>
    </source>
</evidence>
<proteinExistence type="predicted"/>
<evidence type="ECO:0000313" key="2">
    <source>
        <dbReference type="EMBL" id="ALF37645.1"/>
    </source>
</evidence>
<dbReference type="EMBL" id="KR080547">
    <property type="protein sequence ID" value="ALF37645.1"/>
    <property type="molecule type" value="Genomic_DNA"/>
</dbReference>
<sequence>MEQALSYEESILQQMNEVKLTIYDLEDQLLQKRYEFDLLERKLRRHTSAVKSQQDNITGTLNREAVIIPEPKKLDVTQQLGEGQTQSTELSSSQQPEEGQTSKPIQLTYTGIKPEQLFQSAGKQTTKVESAPQIELRPQAPLSGSKSYVIYDGPNQGIYDSWALVAPIKQNYHHQAFSTRKEAELALQTFIVQKHQKKPIEQHQPKEPKAQFPESDYKKALTSNKQPQNKNLVVLGRMFKTKPIATKSSKVFERPLVTKDHFVHNYLVVQSHDNCEEHKFFTVDSRTLSLYGFIEGADPEYVREAFHCGLISLIYPGENLKEISLLPKDLYRAIKNYRTRVCSAQSRPIYLRITSTFLEWENDDIITPYHWIEVGLSNGKIPWDKSYKKTATVEYLPEITALRPKRLKAVYNQCIKIFADSKKKINYADDKIILISNYSELIKEAELITLSEYEARFTSGQLAITEKTARQWCLEAPDPHLCSRCEAARVVKETHSEKDERESSTDTKEDSTHHDSYEEIM</sequence>
<feature type="compositionally biased region" description="Low complexity" evidence="1">
    <location>
        <begin position="82"/>
        <end position="98"/>
    </location>
</feature>